<evidence type="ECO:0000313" key="3">
    <source>
        <dbReference type="Proteomes" id="UP000662747"/>
    </source>
</evidence>
<feature type="signal peptide" evidence="1">
    <location>
        <begin position="1"/>
        <end position="20"/>
    </location>
</feature>
<dbReference type="EMBL" id="CP071090">
    <property type="protein sequence ID" value="QSQ26441.1"/>
    <property type="molecule type" value="Genomic_DNA"/>
</dbReference>
<reference evidence="2 3" key="1">
    <citation type="submission" date="2021-02" db="EMBL/GenBank/DDBJ databases">
        <title>De Novo genome assembly of isolated myxobacteria.</title>
        <authorList>
            <person name="Stevens D.C."/>
        </authorList>
    </citation>
    <scope>NUCLEOTIDE SEQUENCE [LARGE SCALE GENOMIC DNA]</scope>
    <source>
        <strain evidence="3">SCPEA02</strain>
    </source>
</reference>
<organism evidence="2 3">
    <name type="scientific">Pyxidicoccus parkwayensis</name>
    <dbReference type="NCBI Taxonomy" id="2813578"/>
    <lineage>
        <taxon>Bacteria</taxon>
        <taxon>Pseudomonadati</taxon>
        <taxon>Myxococcota</taxon>
        <taxon>Myxococcia</taxon>
        <taxon>Myxococcales</taxon>
        <taxon>Cystobacterineae</taxon>
        <taxon>Myxococcaceae</taxon>
        <taxon>Pyxidicoccus</taxon>
    </lineage>
</organism>
<keyword evidence="3" id="KW-1185">Reference proteome</keyword>
<dbReference type="RefSeq" id="WP_206727988.1">
    <property type="nucleotide sequence ID" value="NZ_CP071090.1"/>
</dbReference>
<accession>A0ABX7P7L1</accession>
<evidence type="ECO:0008006" key="4">
    <source>
        <dbReference type="Google" id="ProtNLM"/>
    </source>
</evidence>
<protein>
    <recommendedName>
        <fullName evidence="4">Outer membrane protein beta-barrel domain-containing protein</fullName>
    </recommendedName>
</protein>
<keyword evidence="1" id="KW-0732">Signal</keyword>
<evidence type="ECO:0000256" key="1">
    <source>
        <dbReference type="SAM" id="SignalP"/>
    </source>
</evidence>
<name>A0ABX7P7L1_9BACT</name>
<sequence>MKKALLIPVLLLVATTRAEAVEPLSPYPSQGERPAHALWVVPMVHGSLLVMGPVMGGVLHLGLPVGMNMQLSERTDLVLQVEPMYTRARCDENRGRCGTVRALKVSTGVAWTPWPQARGDGFFLQPRVDGMWSHEDDRPEYEAGAVANRSTTGGQLTLGLDLGYRKTAPRNRGYLAVAVGAGVGYSWNQRRKEIDLGAQYGMPWGDEERTGRILDINMDFLRVGFSF</sequence>
<proteinExistence type="predicted"/>
<evidence type="ECO:0000313" key="2">
    <source>
        <dbReference type="EMBL" id="QSQ26441.1"/>
    </source>
</evidence>
<feature type="chain" id="PRO_5046484331" description="Outer membrane protein beta-barrel domain-containing protein" evidence="1">
    <location>
        <begin position="21"/>
        <end position="227"/>
    </location>
</feature>
<gene>
    <name evidence="2" type="ORF">JY651_16570</name>
</gene>
<dbReference type="Proteomes" id="UP000662747">
    <property type="component" value="Chromosome"/>
</dbReference>